<dbReference type="CDD" id="cd03391">
    <property type="entry name" value="PAP2_containing_2_like"/>
    <property type="match status" value="1"/>
</dbReference>
<protein>
    <submittedName>
        <fullName evidence="4">CSON005977 protein</fullName>
    </submittedName>
    <submittedName>
        <fullName evidence="3">CSON008681 protein</fullName>
    </submittedName>
</protein>
<keyword evidence="1" id="KW-1133">Transmembrane helix</keyword>
<dbReference type="PANTHER" id="PTHR14969:SF13">
    <property type="entry name" value="AT30094P"/>
    <property type="match status" value="1"/>
</dbReference>
<keyword evidence="1" id="KW-0472">Membrane</keyword>
<dbReference type="SMART" id="SM00014">
    <property type="entry name" value="acidPPc"/>
    <property type="match status" value="1"/>
</dbReference>
<dbReference type="InterPro" id="IPR036938">
    <property type="entry name" value="PAP2/HPO_sf"/>
</dbReference>
<reference evidence="4" key="2">
    <citation type="submission" date="2018-07" db="EMBL/GenBank/DDBJ databases">
        <authorList>
            <person name="Quirk P.G."/>
            <person name="Krulwich T.A."/>
        </authorList>
    </citation>
    <scope>NUCLEOTIDE SEQUENCE</scope>
</reference>
<organism evidence="3">
    <name type="scientific">Culicoides sonorensis</name>
    <name type="common">Biting midge</name>
    <dbReference type="NCBI Taxonomy" id="179676"/>
    <lineage>
        <taxon>Eukaryota</taxon>
        <taxon>Metazoa</taxon>
        <taxon>Ecdysozoa</taxon>
        <taxon>Arthropoda</taxon>
        <taxon>Hexapoda</taxon>
        <taxon>Insecta</taxon>
        <taxon>Pterygota</taxon>
        <taxon>Neoptera</taxon>
        <taxon>Endopterygota</taxon>
        <taxon>Diptera</taxon>
        <taxon>Nematocera</taxon>
        <taxon>Chironomoidea</taxon>
        <taxon>Ceratopogonidae</taxon>
        <taxon>Ceratopogoninae</taxon>
        <taxon>Culicoides</taxon>
        <taxon>Monoculicoides</taxon>
    </lineage>
</organism>
<dbReference type="GO" id="GO:0042392">
    <property type="term" value="F:sphingosine-1-phosphate phosphatase activity"/>
    <property type="evidence" value="ECO:0007669"/>
    <property type="project" value="TreeGrafter"/>
</dbReference>
<keyword evidence="1" id="KW-0812">Transmembrane</keyword>
<dbReference type="SUPFAM" id="SSF48317">
    <property type="entry name" value="Acid phosphatase/Vanadium-dependent haloperoxidase"/>
    <property type="match status" value="1"/>
</dbReference>
<evidence type="ECO:0000313" key="4">
    <source>
        <dbReference type="EMBL" id="SSX33146.1"/>
    </source>
</evidence>
<dbReference type="EMBL" id="UFQS01003315">
    <property type="protein sequence ID" value="SSX15479.1"/>
    <property type="molecule type" value="Genomic_DNA"/>
</dbReference>
<dbReference type="Gene3D" id="1.20.144.10">
    <property type="entry name" value="Phosphatidic acid phosphatase type 2/haloperoxidase"/>
    <property type="match status" value="1"/>
</dbReference>
<dbReference type="VEuPathDB" id="VectorBase:CSON008681"/>
<evidence type="ECO:0000256" key="1">
    <source>
        <dbReference type="SAM" id="Phobius"/>
    </source>
</evidence>
<reference evidence="3" key="1">
    <citation type="submission" date="2018-04" db="EMBL/GenBank/DDBJ databases">
        <authorList>
            <person name="Go L.Y."/>
            <person name="Mitchell J.A."/>
        </authorList>
    </citation>
    <scope>NUCLEOTIDE SEQUENCE</scope>
    <source>
        <tissue evidence="3">Whole organism</tissue>
    </source>
</reference>
<dbReference type="VEuPathDB" id="VectorBase:CSON005977"/>
<feature type="domain" description="Phosphatidic acid phosphatase type 2/haloperoxidase" evidence="2">
    <location>
        <begin position="83"/>
        <end position="192"/>
    </location>
</feature>
<feature type="transmembrane region" description="Helical" evidence="1">
    <location>
        <begin position="87"/>
        <end position="104"/>
    </location>
</feature>
<gene>
    <name evidence="3" type="primary">CSON008681</name>
    <name evidence="4" type="synonym">CSON005977</name>
</gene>
<dbReference type="EMBL" id="UFQT01003315">
    <property type="protein sequence ID" value="SSX34847.1"/>
    <property type="molecule type" value="Genomic_DNA"/>
</dbReference>
<dbReference type="OMA" id="FVSFMLN"/>
<proteinExistence type="predicted"/>
<dbReference type="AlphaFoldDB" id="A0A336LDD4"/>
<dbReference type="PANTHER" id="PTHR14969">
    <property type="entry name" value="SPHINGOSINE-1-PHOSPHATE PHOSPHOHYDROLASE"/>
    <property type="match status" value="1"/>
</dbReference>
<dbReference type="InterPro" id="IPR000326">
    <property type="entry name" value="PAP2/HPO"/>
</dbReference>
<evidence type="ECO:0000259" key="2">
    <source>
        <dbReference type="SMART" id="SM00014"/>
    </source>
</evidence>
<name>A0A336LDD4_CULSO</name>
<feature type="transmembrane region" description="Helical" evidence="1">
    <location>
        <begin position="177"/>
        <end position="195"/>
    </location>
</feature>
<dbReference type="EMBL" id="UFQT01002298">
    <property type="protein sequence ID" value="SSX33146.1"/>
    <property type="molecule type" value="Genomic_DNA"/>
</dbReference>
<sequence>MDDEVNPKTRMGAKREVPPPLQKLLEWDVKATKQFVSFLLNFKAVEQFKKQCKFLEWSCHGLVWLVCWIGFIYMIDSTDLYQTQVNMFIGLVIDIVAVAVIKSITRRRRPAIDDNPLSFGPDKYAFPSGHASRAVFVACFFTILDPVPWIFYPPIIAWCTSVCFSRLLIYRHHILDVLAGAGLGIFEALLLSIFWCNQSVSHWLINFMTDEKIEGASYDV</sequence>
<dbReference type="Pfam" id="PF01569">
    <property type="entry name" value="PAP2"/>
    <property type="match status" value="1"/>
</dbReference>
<feature type="transmembrane region" description="Helical" evidence="1">
    <location>
        <begin position="54"/>
        <end position="75"/>
    </location>
</feature>
<accession>A0A336LDD4</accession>
<evidence type="ECO:0000313" key="3">
    <source>
        <dbReference type="EMBL" id="SSX15479.1"/>
    </source>
</evidence>